<reference evidence="2" key="1">
    <citation type="submission" date="2014-05" db="EMBL/GenBank/DDBJ databases">
        <title>The genome and life-stage specific transcriptomes of Globodera pallida elucidate key aspects of plant parasitism by a cyst nematode.</title>
        <authorList>
            <person name="Cotton J.A."/>
            <person name="Lilley C.J."/>
            <person name="Jones L.M."/>
            <person name="Kikuchi T."/>
            <person name="Reid A.J."/>
            <person name="Thorpe P."/>
            <person name="Tsai I.J."/>
            <person name="Beasley H."/>
            <person name="Blok V."/>
            <person name="Cock P.J.A."/>
            <person name="Van den Akker S.E."/>
            <person name="Holroyd N."/>
            <person name="Hunt M."/>
            <person name="Mantelin S."/>
            <person name="Naghra H."/>
            <person name="Pain A."/>
            <person name="Palomares-Rius J.E."/>
            <person name="Zarowiecki M."/>
            <person name="Berriman M."/>
            <person name="Jones J.T."/>
            <person name="Urwin P.E."/>
        </authorList>
    </citation>
    <scope>NUCLEOTIDE SEQUENCE [LARGE SCALE GENOMIC DNA]</scope>
    <source>
        <strain evidence="2">Lindley</strain>
    </source>
</reference>
<dbReference type="AlphaFoldDB" id="A0A183C428"/>
<name>A0A183C428_GLOPA</name>
<protein>
    <submittedName>
        <fullName evidence="3">BZIP domain-containing protein</fullName>
    </submittedName>
</protein>
<feature type="compositionally biased region" description="Polar residues" evidence="1">
    <location>
        <begin position="49"/>
        <end position="63"/>
    </location>
</feature>
<feature type="region of interest" description="Disordered" evidence="1">
    <location>
        <begin position="1"/>
        <end position="63"/>
    </location>
</feature>
<proteinExistence type="predicted"/>
<dbReference type="Proteomes" id="UP000050741">
    <property type="component" value="Unassembled WGS sequence"/>
</dbReference>
<feature type="compositionally biased region" description="Basic residues" evidence="1">
    <location>
        <begin position="199"/>
        <end position="208"/>
    </location>
</feature>
<feature type="region of interest" description="Disordered" evidence="1">
    <location>
        <begin position="199"/>
        <end position="224"/>
    </location>
</feature>
<sequence>MGVHQKVMPIADQRNVHSEHKVAKKGEDSEQNVLKDWNSGKLRYYTEPPEQTSPGGDNNSLENATEIVATFSKEFDLDALEQDIRVLVDAIPQDAMAVDTPYDPTLSALSSAQSGGGAGDGNAEMETDQKHGGGGGSFVVVSGRVVPPAEEGGSSSNMDTTPGGHGTASVRGTPLLPNSLSLGEGNVQLNSAIRKAVKKRKKGQQKMAKRAEKLAGQLSERMEF</sequence>
<feature type="region of interest" description="Disordered" evidence="1">
    <location>
        <begin position="106"/>
        <end position="183"/>
    </location>
</feature>
<reference evidence="3" key="2">
    <citation type="submission" date="2016-06" db="UniProtKB">
        <authorList>
            <consortium name="WormBaseParasite"/>
        </authorList>
    </citation>
    <scope>IDENTIFICATION</scope>
</reference>
<feature type="compositionally biased region" description="Basic and acidic residues" evidence="1">
    <location>
        <begin position="14"/>
        <end position="28"/>
    </location>
</feature>
<evidence type="ECO:0000313" key="3">
    <source>
        <dbReference type="WBParaSite" id="GPLIN_000762200"/>
    </source>
</evidence>
<evidence type="ECO:0000313" key="2">
    <source>
        <dbReference type="Proteomes" id="UP000050741"/>
    </source>
</evidence>
<evidence type="ECO:0000256" key="1">
    <source>
        <dbReference type="SAM" id="MobiDB-lite"/>
    </source>
</evidence>
<dbReference type="WBParaSite" id="GPLIN_000762200">
    <property type="protein sequence ID" value="GPLIN_000762200"/>
    <property type="gene ID" value="GPLIN_000762200"/>
</dbReference>
<organism evidence="2 3">
    <name type="scientific">Globodera pallida</name>
    <name type="common">Potato cyst nematode worm</name>
    <name type="synonym">Heterodera pallida</name>
    <dbReference type="NCBI Taxonomy" id="36090"/>
    <lineage>
        <taxon>Eukaryota</taxon>
        <taxon>Metazoa</taxon>
        <taxon>Ecdysozoa</taxon>
        <taxon>Nematoda</taxon>
        <taxon>Chromadorea</taxon>
        <taxon>Rhabditida</taxon>
        <taxon>Tylenchina</taxon>
        <taxon>Tylenchomorpha</taxon>
        <taxon>Tylenchoidea</taxon>
        <taxon>Heteroderidae</taxon>
        <taxon>Heteroderinae</taxon>
        <taxon>Globodera</taxon>
    </lineage>
</organism>
<accession>A0A183C428</accession>
<keyword evidence="2" id="KW-1185">Reference proteome</keyword>